<gene>
    <name evidence="3" type="ORF">MEUPH1_LOCUS27453</name>
</gene>
<name>A0AAV0Y1S3_9HEMI</name>
<evidence type="ECO:0000313" key="3">
    <source>
        <dbReference type="EMBL" id="CAI6373749.1"/>
    </source>
</evidence>
<comment type="caution">
    <text evidence="3">The sequence shown here is derived from an EMBL/GenBank/DDBJ whole genome shotgun (WGS) entry which is preliminary data.</text>
</comment>
<feature type="compositionally biased region" description="Basic and acidic residues" evidence="2">
    <location>
        <begin position="64"/>
        <end position="75"/>
    </location>
</feature>
<reference evidence="3 4" key="1">
    <citation type="submission" date="2023-01" db="EMBL/GenBank/DDBJ databases">
        <authorList>
            <person name="Whitehead M."/>
        </authorList>
    </citation>
    <scope>NUCLEOTIDE SEQUENCE [LARGE SCALE GENOMIC DNA]</scope>
</reference>
<dbReference type="AlphaFoldDB" id="A0AAV0Y1S3"/>
<dbReference type="EMBL" id="CARXXK010001120">
    <property type="protein sequence ID" value="CAI6373749.1"/>
    <property type="molecule type" value="Genomic_DNA"/>
</dbReference>
<feature type="coiled-coil region" evidence="1">
    <location>
        <begin position="3"/>
        <end position="30"/>
    </location>
</feature>
<proteinExistence type="predicted"/>
<keyword evidence="1" id="KW-0175">Coiled coil</keyword>
<dbReference type="Proteomes" id="UP001160148">
    <property type="component" value="Unassembled WGS sequence"/>
</dbReference>
<organism evidence="3 4">
    <name type="scientific">Macrosiphum euphorbiae</name>
    <name type="common">potato aphid</name>
    <dbReference type="NCBI Taxonomy" id="13131"/>
    <lineage>
        <taxon>Eukaryota</taxon>
        <taxon>Metazoa</taxon>
        <taxon>Ecdysozoa</taxon>
        <taxon>Arthropoda</taxon>
        <taxon>Hexapoda</taxon>
        <taxon>Insecta</taxon>
        <taxon>Pterygota</taxon>
        <taxon>Neoptera</taxon>
        <taxon>Paraneoptera</taxon>
        <taxon>Hemiptera</taxon>
        <taxon>Sternorrhyncha</taxon>
        <taxon>Aphidomorpha</taxon>
        <taxon>Aphidoidea</taxon>
        <taxon>Aphididae</taxon>
        <taxon>Macrosiphini</taxon>
        <taxon>Macrosiphum</taxon>
    </lineage>
</organism>
<evidence type="ECO:0000256" key="2">
    <source>
        <dbReference type="SAM" id="MobiDB-lite"/>
    </source>
</evidence>
<sequence>MSLTCFIEKLDNKNAEANRLQTELEALKNAKPAISKAPVSRPTYSEKAASAPKVTAANAPKSSKAAEKKQLEKSRNTKATTRFMVEIPSSRWQVPKPESGKRLRPG</sequence>
<accession>A0AAV0Y1S3</accession>
<evidence type="ECO:0000313" key="4">
    <source>
        <dbReference type="Proteomes" id="UP001160148"/>
    </source>
</evidence>
<protein>
    <submittedName>
        <fullName evidence="3">Uncharacterized protein</fullName>
    </submittedName>
</protein>
<feature type="region of interest" description="Disordered" evidence="2">
    <location>
        <begin position="33"/>
        <end position="80"/>
    </location>
</feature>
<keyword evidence="4" id="KW-1185">Reference proteome</keyword>
<evidence type="ECO:0000256" key="1">
    <source>
        <dbReference type="SAM" id="Coils"/>
    </source>
</evidence>